<gene>
    <name evidence="4" type="ORF">FSB_LOCUS28893</name>
</gene>
<dbReference type="CDD" id="cd01650">
    <property type="entry name" value="RT_nLTR_like"/>
    <property type="match status" value="1"/>
</dbReference>
<dbReference type="InterPro" id="IPR043502">
    <property type="entry name" value="DNA/RNA_pol_sf"/>
</dbReference>
<evidence type="ECO:0000259" key="3">
    <source>
        <dbReference type="Pfam" id="PF13966"/>
    </source>
</evidence>
<organism evidence="4">
    <name type="scientific">Fagus sylvatica</name>
    <name type="common">Beechnut</name>
    <dbReference type="NCBI Taxonomy" id="28930"/>
    <lineage>
        <taxon>Eukaryota</taxon>
        <taxon>Viridiplantae</taxon>
        <taxon>Streptophyta</taxon>
        <taxon>Embryophyta</taxon>
        <taxon>Tracheophyta</taxon>
        <taxon>Spermatophyta</taxon>
        <taxon>Magnoliopsida</taxon>
        <taxon>eudicotyledons</taxon>
        <taxon>Gunneridae</taxon>
        <taxon>Pentapetalae</taxon>
        <taxon>rosids</taxon>
        <taxon>fabids</taxon>
        <taxon>Fagales</taxon>
        <taxon>Fagaceae</taxon>
        <taxon>Fagus</taxon>
    </lineage>
</organism>
<reference evidence="4" key="1">
    <citation type="submission" date="2018-02" db="EMBL/GenBank/DDBJ databases">
        <authorList>
            <person name="Cohen D.B."/>
            <person name="Kent A.D."/>
        </authorList>
    </citation>
    <scope>NUCLEOTIDE SEQUENCE</scope>
</reference>
<evidence type="ECO:0008006" key="5">
    <source>
        <dbReference type="Google" id="ProtNLM"/>
    </source>
</evidence>
<feature type="region of interest" description="Disordered" evidence="1">
    <location>
        <begin position="196"/>
        <end position="299"/>
    </location>
</feature>
<dbReference type="Gene3D" id="3.60.10.10">
    <property type="entry name" value="Endonuclease/exonuclease/phosphatase"/>
    <property type="match status" value="1"/>
</dbReference>
<evidence type="ECO:0000313" key="4">
    <source>
        <dbReference type="EMBL" id="SPD01011.1"/>
    </source>
</evidence>
<dbReference type="InterPro" id="IPR036691">
    <property type="entry name" value="Endo/exonu/phosph_ase_sf"/>
</dbReference>
<proteinExistence type="predicted"/>
<dbReference type="InterPro" id="IPR000477">
    <property type="entry name" value="RT_dom"/>
</dbReference>
<dbReference type="SUPFAM" id="SSF56219">
    <property type="entry name" value="DNase I-like"/>
    <property type="match status" value="1"/>
</dbReference>
<dbReference type="EMBL" id="OIVN01002149">
    <property type="protein sequence ID" value="SPD01011.1"/>
    <property type="molecule type" value="Genomic_DNA"/>
</dbReference>
<feature type="compositionally biased region" description="Polar residues" evidence="1">
    <location>
        <begin position="285"/>
        <end position="299"/>
    </location>
</feature>
<dbReference type="Pfam" id="PF13966">
    <property type="entry name" value="zf-RVT"/>
    <property type="match status" value="1"/>
</dbReference>
<feature type="domain" description="Reverse transcriptase zinc-binding" evidence="3">
    <location>
        <begin position="1463"/>
        <end position="1547"/>
    </location>
</feature>
<evidence type="ECO:0000259" key="2">
    <source>
        <dbReference type="Pfam" id="PF00078"/>
    </source>
</evidence>
<evidence type="ECO:0000256" key="1">
    <source>
        <dbReference type="SAM" id="MobiDB-lite"/>
    </source>
</evidence>
<dbReference type="PANTHER" id="PTHR33116:SF78">
    <property type="entry name" value="OS12G0587133 PROTEIN"/>
    <property type="match status" value="1"/>
</dbReference>
<sequence length="1644" mass="186097">MGENRFFNVESKSFEIVKNSIELSIIERSRNHFSIVTMGFVAALWLRDALLEVTKLSNDQNLFRSFREGNKIFVLQKQKNGKGRFVTITALGDTKSKGYVIIPEGRGACGWTGLSHKIHGIMGEKAHGKREVDQRRPEIQHHTAQGNHTPNLVKESQTFKDAVTQGDLPKISVLLGTGPRGEWVVQWAGVVNCEATGPNPQQNHGTKQPVTNLANGPHATTTRPNDNTKPVRPTTQSNPKPRMVWKPRVNGSNGSTSFQKLAEDATGQTTANHDDDRLSLHSWDSDSQLSSIPAQPTSSQPIAEVIAEVGEVDRSWGSSRDWFIDLRDGRRLRLPADLRSPIADMGRTDDVITQKLVQWVSSQRDAIETDDEVAVSEGGLLGSEDGSESVGVISEYTAAESIEGNEKNMSMVLTEETEVSESVMLEAVSGAWGEFLENTEVPDGVGDTEQKELVPLNVEPLAVAFPVDVENHGSTDDGSFVSQSSDWVQRRQKAIGKVLGANYEGYEQAVTALLMDIEARHLQRKATMTGVQKPMSSGRKGTRELKRLASSINYEARATREDKGKGKMQGGDAIETKMELITDLLIRSPWRCRYVDWMFLGSSGASGGILLMWDSRVVEKLEGAVGYFSVSCKFKNVEDQHVWMFTGVYGPNNVRDRRLMWDELTGIRSWWDVPWCLGGDFNVVRFPSEKVGSSNFSPSMYDFSDFIASNGLIDIPLTGGDFTWSNNREVSSLSRIDRFLYSADWAGDYINILQKRLDRLNSDHFPVALECGNIQRRRRPFRFENMWLMAEGFVEQVRSWWESYQVEGTPSFVFASKMKTLKADLKKWNGTVFGHVNAQKQNLLAGLRELDGVADLRPLSDEEKGKREVLTTNLEKVILMDEICWRQKSRALWLKEGDKNSKFFHCLANSHRNTNTIGKLIINGVSSTSQDEIRDHIVRFYETLYREDGYRRPYLDGIQFDAISDEDALWLDRPFEENEIEIVVQGCNGDKAPGPDGFSLAFFQHCWSIVRNDVLAVCQEFHEHCQFERSLNATFVSLIPKKHGADELKDFRPISLVGGMYKIIAKLLANRLKVVLGKIISPSQSAFVKGRQILDSVLIANECLDSRLKASLPGVLCKLDLEKAYDHVNWDFLIYLLRSPCGFFPSSRGIRQGDPLSPMLFVIVMEAFSRLIDKATNAGLRINLGKSELVQVGEVPCLEELADILGCKTSKLPMKYLGLPLGAKFKSKDIWNPIIEKMERRLAGWKRIYLSKGGRVTLMRSTLSNLPTYFLSLFPIPADVAIRIEKIQRNFLWGTTEEVAKIHLVKWDMVCSPYSHGGLAIKNLRRFNEALLGKWLWRFGVEREAFWRRIIMVKYGSLEGGWVSKVPSGPHRVGLWKSIRSRWAAFSKFVVFESCIELLVLKLMADFVQVRGNAVHWEVTFTRLAQDWELESISSFFDLLYSANIISSEKDKMCWKPARSKGFQVKSFYTQLTSSGPGCFPWKSIWKAKVPPRVAFFVWTAALGKILTADNLRRRGMIVVSWCCMCKADGESVDHLLLHCPYAKELWDMIFGLFGLQWVMPKRVIDLFSCWYGSVGRHSVIWKAIPHCIMWCLWRERNARIFEDCELSVVEIKLQFYRSLLDWMSVTGLFRLSNMLDLIDNCSF</sequence>
<dbReference type="SUPFAM" id="SSF56672">
    <property type="entry name" value="DNA/RNA polymerases"/>
    <property type="match status" value="1"/>
</dbReference>
<feature type="compositionally biased region" description="Polar residues" evidence="1">
    <location>
        <begin position="250"/>
        <end position="259"/>
    </location>
</feature>
<feature type="domain" description="Reverse transcriptase" evidence="2">
    <location>
        <begin position="1039"/>
        <end position="1175"/>
    </location>
</feature>
<dbReference type="Pfam" id="PF00078">
    <property type="entry name" value="RVT_1"/>
    <property type="match status" value="1"/>
</dbReference>
<accession>A0A2N9GNT8</accession>
<dbReference type="PANTHER" id="PTHR33116">
    <property type="entry name" value="REVERSE TRANSCRIPTASE ZINC-BINDING DOMAIN-CONTAINING PROTEIN-RELATED-RELATED"/>
    <property type="match status" value="1"/>
</dbReference>
<name>A0A2N9GNT8_FAGSY</name>
<dbReference type="InterPro" id="IPR026960">
    <property type="entry name" value="RVT-Znf"/>
</dbReference>
<feature type="compositionally biased region" description="Polar residues" evidence="1">
    <location>
        <begin position="198"/>
        <end position="239"/>
    </location>
</feature>
<protein>
    <recommendedName>
        <fullName evidence="5">Reverse transcriptase domain-containing protein</fullName>
    </recommendedName>
</protein>